<accession>A0AAX7SEN5</accession>
<dbReference type="Pfam" id="PF00811">
    <property type="entry name" value="Ependymin"/>
    <property type="match status" value="2"/>
</dbReference>
<evidence type="ECO:0008006" key="4">
    <source>
        <dbReference type="Google" id="ProtNLM"/>
    </source>
</evidence>
<dbReference type="PRINTS" id="PR00317">
    <property type="entry name" value="EPENDYMIN"/>
</dbReference>
<dbReference type="GeneTree" id="ENSGT00940000164430"/>
<dbReference type="PANTHER" id="PTHR10697:SF5">
    <property type="entry name" value="EPENDYMIN-RELATED"/>
    <property type="match status" value="1"/>
</dbReference>
<dbReference type="PANTHER" id="PTHR10697">
    <property type="entry name" value="MAMMALIAN EPENDYMIN-RELATED PROTEIN 1"/>
    <property type="match status" value="1"/>
</dbReference>
<reference evidence="2 3" key="1">
    <citation type="submission" date="2018-05" db="EMBL/GenBank/DDBJ databases">
        <authorList>
            <person name="Datahose"/>
        </authorList>
    </citation>
    <scope>NUCLEOTIDE SEQUENCE</scope>
</reference>
<reference evidence="2" key="4">
    <citation type="submission" date="2025-09" db="UniProtKB">
        <authorList>
            <consortium name="Ensembl"/>
        </authorList>
    </citation>
    <scope>IDENTIFICATION</scope>
</reference>
<dbReference type="GO" id="GO:0005764">
    <property type="term" value="C:lysosome"/>
    <property type="evidence" value="ECO:0007669"/>
    <property type="project" value="TreeGrafter"/>
</dbReference>
<organism evidence="2 3">
    <name type="scientific">Astatotilapia calliptera</name>
    <name type="common">Eastern happy</name>
    <name type="synonym">Chromis callipterus</name>
    <dbReference type="NCBI Taxonomy" id="8154"/>
    <lineage>
        <taxon>Eukaryota</taxon>
        <taxon>Metazoa</taxon>
        <taxon>Chordata</taxon>
        <taxon>Craniata</taxon>
        <taxon>Vertebrata</taxon>
        <taxon>Euteleostomi</taxon>
        <taxon>Actinopterygii</taxon>
        <taxon>Neopterygii</taxon>
        <taxon>Teleostei</taxon>
        <taxon>Neoteleostei</taxon>
        <taxon>Acanthomorphata</taxon>
        <taxon>Ovalentaria</taxon>
        <taxon>Cichlomorphae</taxon>
        <taxon>Cichliformes</taxon>
        <taxon>Cichlidae</taxon>
        <taxon>African cichlids</taxon>
        <taxon>Pseudocrenilabrinae</taxon>
        <taxon>Haplochromini</taxon>
        <taxon>Astatotilapia</taxon>
    </lineage>
</organism>
<comment type="similarity">
    <text evidence="1">Belongs to the ependymin family.</text>
</comment>
<dbReference type="GO" id="GO:0007160">
    <property type="term" value="P:cell-matrix adhesion"/>
    <property type="evidence" value="ECO:0007669"/>
    <property type="project" value="InterPro"/>
</dbReference>
<evidence type="ECO:0000256" key="1">
    <source>
        <dbReference type="ARBA" id="ARBA00010771"/>
    </source>
</evidence>
<dbReference type="Proteomes" id="UP000265100">
    <property type="component" value="Chromosome 3"/>
</dbReference>
<dbReference type="GO" id="GO:0005509">
    <property type="term" value="F:calcium ion binding"/>
    <property type="evidence" value="ECO:0007669"/>
    <property type="project" value="InterPro"/>
</dbReference>
<dbReference type="Ensembl" id="ENSACLT00000061567.1">
    <property type="protein sequence ID" value="ENSACLP00000042175.1"/>
    <property type="gene ID" value="ENSACLG00000011191.2"/>
</dbReference>
<reference evidence="2" key="3">
    <citation type="submission" date="2025-08" db="UniProtKB">
        <authorList>
            <consortium name="Ensembl"/>
        </authorList>
    </citation>
    <scope>IDENTIFICATION</scope>
</reference>
<dbReference type="InterPro" id="IPR001299">
    <property type="entry name" value="Ependymin"/>
</dbReference>
<dbReference type="SMART" id="SM00026">
    <property type="entry name" value="EPEND"/>
    <property type="match status" value="1"/>
</dbReference>
<dbReference type="AlphaFoldDB" id="A0AAX7SEN5"/>
<name>A0AAX7SEN5_ASTCA</name>
<reference evidence="3" key="2">
    <citation type="submission" date="2023-03" db="EMBL/GenBank/DDBJ databases">
        <authorList>
            <consortium name="Wellcome Sanger Institute Data Sharing"/>
        </authorList>
    </citation>
    <scope>NUCLEOTIDE SEQUENCE [LARGE SCALE GENOMIC DNA]</scope>
</reference>
<dbReference type="GO" id="GO:0005576">
    <property type="term" value="C:extracellular region"/>
    <property type="evidence" value="ECO:0007669"/>
    <property type="project" value="InterPro"/>
</dbReference>
<evidence type="ECO:0000313" key="2">
    <source>
        <dbReference type="Ensembl" id="ENSACLP00000042175.1"/>
    </source>
</evidence>
<proteinExistence type="inferred from homology"/>
<keyword evidence="3" id="KW-1185">Reference proteome</keyword>
<protein>
    <recommendedName>
        <fullName evidence="4">Ependymin-like 1</fullName>
    </recommendedName>
</protein>
<sequence length="287" mass="31786">MLVENKIRKHLGLSGHLSAYIRKCSSSRATETSQLPVRKSADSSKMKLFVVLVCVLAGCLAEKPRPCKSPPLLTGALTVSTQNEKLWVYAKYLYDAWGQRVRLMELGNYQNKSFTYDALLLFREAAMYEIDDKARTCKKKPLKADFHPMEIPINSTLVGQAVLGSSSGPGEGLLVNTWTGNLPGNTGELASNVQNCHPGCLSALSLWTHFMSVLPGKYLTTFTEFGCIPVNTMYQTQEYGWMVTGFFNNVVGISDPGQLNPPDFCPTEMTSNGEKPEDFTSLFFKLQ</sequence>
<evidence type="ECO:0000313" key="3">
    <source>
        <dbReference type="Proteomes" id="UP000265100"/>
    </source>
</evidence>